<dbReference type="GO" id="GO:0009451">
    <property type="term" value="P:RNA modification"/>
    <property type="evidence" value="ECO:0007669"/>
    <property type="project" value="InterPro"/>
</dbReference>
<dbReference type="Gene3D" id="1.25.40.10">
    <property type="entry name" value="Tetratricopeptide repeat domain"/>
    <property type="match status" value="2"/>
</dbReference>
<evidence type="ECO:0000256" key="3">
    <source>
        <dbReference type="PROSITE-ProRule" id="PRU00708"/>
    </source>
</evidence>
<accession>A0A5B7B9Q2</accession>
<dbReference type="EMBL" id="GHES01034357">
    <property type="protein sequence ID" value="MPA64916.1"/>
    <property type="molecule type" value="Transcribed_RNA"/>
</dbReference>
<evidence type="ECO:0000313" key="5">
    <source>
        <dbReference type="EMBL" id="MPA64916.1"/>
    </source>
</evidence>
<protein>
    <recommendedName>
        <fullName evidence="4">DYW domain-containing protein</fullName>
    </recommendedName>
</protein>
<reference evidence="5" key="1">
    <citation type="submission" date="2019-08" db="EMBL/GenBank/DDBJ databases">
        <title>Reference gene set and small RNA set construction with multiple tissues from Davidia involucrata Baill.</title>
        <authorList>
            <person name="Yang H."/>
            <person name="Zhou C."/>
            <person name="Li G."/>
            <person name="Wang J."/>
            <person name="Gao P."/>
            <person name="Wang M."/>
            <person name="Wang R."/>
            <person name="Zhao Y."/>
        </authorList>
    </citation>
    <scope>NUCLEOTIDE SEQUENCE</scope>
    <source>
        <tissue evidence="5">Mixed with DoveR01_LX</tissue>
    </source>
</reference>
<dbReference type="InterPro" id="IPR046849">
    <property type="entry name" value="E2_motif"/>
</dbReference>
<dbReference type="InterPro" id="IPR032867">
    <property type="entry name" value="DYW_dom"/>
</dbReference>
<evidence type="ECO:0000256" key="1">
    <source>
        <dbReference type="ARBA" id="ARBA00006643"/>
    </source>
</evidence>
<dbReference type="PANTHER" id="PTHR47926">
    <property type="entry name" value="PENTATRICOPEPTIDE REPEAT-CONTAINING PROTEIN"/>
    <property type="match status" value="1"/>
</dbReference>
<dbReference type="FunFam" id="1.25.40.10:FF:000404">
    <property type="entry name" value="Pentatricopeptide repeat-containing protein chloroplastic"/>
    <property type="match status" value="1"/>
</dbReference>
<dbReference type="Pfam" id="PF20430">
    <property type="entry name" value="Eplus_motif"/>
    <property type="match status" value="1"/>
</dbReference>
<dbReference type="AlphaFoldDB" id="A0A5B7B9Q2"/>
<feature type="repeat" description="PPR" evidence="3">
    <location>
        <begin position="158"/>
        <end position="192"/>
    </location>
</feature>
<feature type="repeat" description="PPR" evidence="3">
    <location>
        <begin position="294"/>
        <end position="328"/>
    </location>
</feature>
<dbReference type="GO" id="GO:0003723">
    <property type="term" value="F:RNA binding"/>
    <property type="evidence" value="ECO:0007669"/>
    <property type="project" value="InterPro"/>
</dbReference>
<dbReference type="FunFam" id="1.25.40.10:FF:000427">
    <property type="entry name" value="Pentatricopeptide repeat-containing protein chloroplastic"/>
    <property type="match status" value="1"/>
</dbReference>
<dbReference type="PANTHER" id="PTHR47926:SF461">
    <property type="entry name" value="PENTATRICOPEPTIDE REPEAT SUPERFAMILY PROTEIN"/>
    <property type="match status" value="1"/>
</dbReference>
<keyword evidence="2" id="KW-0677">Repeat</keyword>
<feature type="repeat" description="PPR" evidence="3">
    <location>
        <begin position="259"/>
        <end position="293"/>
    </location>
</feature>
<dbReference type="InterPro" id="IPR046848">
    <property type="entry name" value="E_motif"/>
</dbReference>
<evidence type="ECO:0000256" key="2">
    <source>
        <dbReference type="ARBA" id="ARBA00022737"/>
    </source>
</evidence>
<dbReference type="Pfam" id="PF01535">
    <property type="entry name" value="PPR"/>
    <property type="match status" value="1"/>
</dbReference>
<dbReference type="Pfam" id="PF20431">
    <property type="entry name" value="E_motif"/>
    <property type="match status" value="1"/>
</dbReference>
<dbReference type="InterPro" id="IPR011990">
    <property type="entry name" value="TPR-like_helical_dom_sf"/>
</dbReference>
<gene>
    <name evidence="5" type="ORF">Din_034357</name>
</gene>
<comment type="similarity">
    <text evidence="1">Belongs to the PPR family. PCMP-H subfamily.</text>
</comment>
<dbReference type="Pfam" id="PF14432">
    <property type="entry name" value="DYW_deaminase"/>
    <property type="match status" value="1"/>
</dbReference>
<dbReference type="InterPro" id="IPR002885">
    <property type="entry name" value="PPR_rpt"/>
</dbReference>
<dbReference type="NCBIfam" id="TIGR00756">
    <property type="entry name" value="PPR"/>
    <property type="match status" value="3"/>
</dbReference>
<organism evidence="5">
    <name type="scientific">Davidia involucrata</name>
    <name type="common">Dove tree</name>
    <dbReference type="NCBI Taxonomy" id="16924"/>
    <lineage>
        <taxon>Eukaryota</taxon>
        <taxon>Viridiplantae</taxon>
        <taxon>Streptophyta</taxon>
        <taxon>Embryophyta</taxon>
        <taxon>Tracheophyta</taxon>
        <taxon>Spermatophyta</taxon>
        <taxon>Magnoliopsida</taxon>
        <taxon>eudicotyledons</taxon>
        <taxon>Gunneridae</taxon>
        <taxon>Pentapetalae</taxon>
        <taxon>asterids</taxon>
        <taxon>Cornales</taxon>
        <taxon>Nyssaceae</taxon>
        <taxon>Davidia</taxon>
    </lineage>
</organism>
<name>A0A5B7B9Q2_DAVIN</name>
<dbReference type="GO" id="GO:0008270">
    <property type="term" value="F:zinc ion binding"/>
    <property type="evidence" value="ECO:0007669"/>
    <property type="project" value="InterPro"/>
</dbReference>
<proteinExistence type="inferred from homology"/>
<dbReference type="Pfam" id="PF12854">
    <property type="entry name" value="PPR_1"/>
    <property type="match status" value="1"/>
</dbReference>
<dbReference type="Pfam" id="PF13041">
    <property type="entry name" value="PPR_2"/>
    <property type="match status" value="2"/>
</dbReference>
<feature type="domain" description="DYW" evidence="4">
    <location>
        <begin position="473"/>
        <end position="565"/>
    </location>
</feature>
<dbReference type="InterPro" id="IPR046960">
    <property type="entry name" value="PPR_At4g14850-like_plant"/>
</dbReference>
<sequence>MRILRQIHARLLTHPLPISTISFALSKIVGFCAISPHGDIDYARRVFSQIPSPNIFSWNSIIRGCSQTQQNPSTEPILLFKKLVKRGYPKSNSFTLAFVLKACSIALALEEGRQVHSHVMRSGFDSSPFVQTALINFYAKCEEIGLAKKMFDEIPERNLVAWSTMISGYAKIGMVNEALGLFKEMQKAGVVPDEVTMVSVISACAASGALDVGWWLHAYIDKHLINTDLELSTALVNMYAKCGCIERAKEVFDAMPVKDTKAWSSMIVGLAIHGHVEDALEAFSEMEKAKVKPNHVTFIGVLSACAHSGRVSDGRKYWSSMLESGVEPSMEHYGCMVDLLCRANLVEEAYTFVETMPITPNPIIWRTLLVGCKRNRNLDKGEIVADRLLELEPLNPENYILLSNLYASSSQWAKMSHVRKQIKDKGIKAVPGCSSIEVDGFVHEFVMGDWSHSEAKEIREVLRDISERVHDTGHEPWISAVLHDIRDKEKESALCEHSERLAIAFGLLKTKAPVVIRVVKNLRVCEDCHEVTKIISKLYEREIIVRDRVRFHKFVNGSCSCNDFW</sequence>
<dbReference type="PROSITE" id="PS51375">
    <property type="entry name" value="PPR"/>
    <property type="match status" value="3"/>
</dbReference>
<evidence type="ECO:0000259" key="4">
    <source>
        <dbReference type="Pfam" id="PF14432"/>
    </source>
</evidence>